<name>A0A8K0AJS6_ANDGO</name>
<dbReference type="Proteomes" id="UP000799049">
    <property type="component" value="Unassembled WGS sequence"/>
</dbReference>
<sequence length="112" mass="12692">MSLERRTPPVKHWIFPCGTEHHASSTKTAFRKRTSLSRMVPRWADQAADLDLSPLLQDAAHPVLLLTDDSAAAMRFWNQHHIDNHLPFFDGGHKITYEGLTTPSRSGNRAIH</sequence>
<protein>
    <submittedName>
        <fullName evidence="1">Putative mitochondrial protein</fullName>
    </submittedName>
</protein>
<gene>
    <name evidence="1" type="ORF">ANDGO_08797</name>
</gene>
<organism evidence="1 2">
    <name type="scientific">Andalucia godoyi</name>
    <name type="common">Flagellate</name>
    <dbReference type="NCBI Taxonomy" id="505711"/>
    <lineage>
        <taxon>Eukaryota</taxon>
        <taxon>Discoba</taxon>
        <taxon>Jakobida</taxon>
        <taxon>Andalucina</taxon>
        <taxon>Andaluciidae</taxon>
        <taxon>Andalucia</taxon>
    </lineage>
</organism>
<evidence type="ECO:0000313" key="2">
    <source>
        <dbReference type="Proteomes" id="UP000799049"/>
    </source>
</evidence>
<reference evidence="1" key="1">
    <citation type="submission" date="2019-09" db="EMBL/GenBank/DDBJ databases">
        <title>The Mitochondrial Proteome of the Jakobid, Andalucia godoyi, a Protist With the Most Gene-Rich and Bacteria-Like Mitochondrial Genome.</title>
        <authorList>
            <person name="Gray M.W."/>
            <person name="Burger G."/>
            <person name="Derelle R."/>
            <person name="Klimes V."/>
            <person name="Leger M."/>
            <person name="Sarrasin M."/>
            <person name="Vlcek C."/>
            <person name="Roger A.J."/>
            <person name="Elias M."/>
            <person name="Lang B.F."/>
        </authorList>
    </citation>
    <scope>NUCLEOTIDE SEQUENCE</scope>
    <source>
        <strain evidence="1">And28</strain>
    </source>
</reference>
<keyword evidence="2" id="KW-1185">Reference proteome</keyword>
<comment type="caution">
    <text evidence="1">The sequence shown here is derived from an EMBL/GenBank/DDBJ whole genome shotgun (WGS) entry which is preliminary data.</text>
</comment>
<dbReference type="EMBL" id="VRVR01000052">
    <property type="protein sequence ID" value="KAF0852221.1"/>
    <property type="molecule type" value="Genomic_DNA"/>
</dbReference>
<dbReference type="AlphaFoldDB" id="A0A8K0AJS6"/>
<proteinExistence type="predicted"/>
<evidence type="ECO:0000313" key="1">
    <source>
        <dbReference type="EMBL" id="KAF0852221.1"/>
    </source>
</evidence>
<accession>A0A8K0AJS6</accession>